<sequence>MEWIQPAIEAGAITVVAIAIVFVAVALYKMSGTIPSLTAAMGTMAGNTSDA</sequence>
<keyword evidence="1" id="KW-1133">Transmembrane helix</keyword>
<keyword evidence="1" id="KW-0472">Membrane</keyword>
<feature type="non-terminal residue" evidence="2">
    <location>
        <position position="51"/>
    </location>
</feature>
<evidence type="ECO:0000313" key="2">
    <source>
        <dbReference type="EMBL" id="KKL66826.1"/>
    </source>
</evidence>
<gene>
    <name evidence="2" type="ORF">LCGC14_2141080</name>
</gene>
<dbReference type="AlphaFoldDB" id="A0A0F9EKP3"/>
<feature type="transmembrane region" description="Helical" evidence="1">
    <location>
        <begin position="6"/>
        <end position="28"/>
    </location>
</feature>
<organism evidence="2">
    <name type="scientific">marine sediment metagenome</name>
    <dbReference type="NCBI Taxonomy" id="412755"/>
    <lineage>
        <taxon>unclassified sequences</taxon>
        <taxon>metagenomes</taxon>
        <taxon>ecological metagenomes</taxon>
    </lineage>
</organism>
<reference evidence="2" key="1">
    <citation type="journal article" date="2015" name="Nature">
        <title>Complex archaea that bridge the gap between prokaryotes and eukaryotes.</title>
        <authorList>
            <person name="Spang A."/>
            <person name="Saw J.H."/>
            <person name="Jorgensen S.L."/>
            <person name="Zaremba-Niedzwiedzka K."/>
            <person name="Martijn J."/>
            <person name="Lind A.E."/>
            <person name="van Eijk R."/>
            <person name="Schleper C."/>
            <person name="Guy L."/>
            <person name="Ettema T.J."/>
        </authorList>
    </citation>
    <scope>NUCLEOTIDE SEQUENCE</scope>
</reference>
<keyword evidence="1" id="KW-0812">Transmembrane</keyword>
<protein>
    <submittedName>
        <fullName evidence="2">Uncharacterized protein</fullName>
    </submittedName>
</protein>
<dbReference type="EMBL" id="LAZR01027078">
    <property type="protein sequence ID" value="KKL66826.1"/>
    <property type="molecule type" value="Genomic_DNA"/>
</dbReference>
<name>A0A0F9EKP3_9ZZZZ</name>
<comment type="caution">
    <text evidence="2">The sequence shown here is derived from an EMBL/GenBank/DDBJ whole genome shotgun (WGS) entry which is preliminary data.</text>
</comment>
<accession>A0A0F9EKP3</accession>
<evidence type="ECO:0000256" key="1">
    <source>
        <dbReference type="SAM" id="Phobius"/>
    </source>
</evidence>
<proteinExistence type="predicted"/>